<proteinExistence type="predicted"/>
<keyword evidence="1" id="KW-0175">Coiled coil</keyword>
<dbReference type="OrthoDB" id="5966936at2759"/>
<evidence type="ECO:0000313" key="4">
    <source>
        <dbReference type="Proteomes" id="UP000594262"/>
    </source>
</evidence>
<dbReference type="Pfam" id="PF25298">
    <property type="entry name" value="Baculo_FP_2nd"/>
    <property type="match status" value="1"/>
</dbReference>
<feature type="coiled-coil region" evidence="1">
    <location>
        <begin position="80"/>
        <end position="107"/>
    </location>
</feature>
<dbReference type="AlphaFoldDB" id="A0A7M5UKD5"/>
<dbReference type="EnsemblMetazoa" id="CLYHEMT011128.1">
    <property type="protein sequence ID" value="CLYHEMP011128.1"/>
    <property type="gene ID" value="CLYHEMG011128"/>
</dbReference>
<dbReference type="Proteomes" id="UP000594262">
    <property type="component" value="Unplaced"/>
</dbReference>
<evidence type="ECO:0000256" key="1">
    <source>
        <dbReference type="SAM" id="Coils"/>
    </source>
</evidence>
<name>A0A7M5UKD5_9CNID</name>
<accession>A0A7M5UKD5</accession>
<feature type="domain" description="FP protein C-terminal" evidence="2">
    <location>
        <begin position="206"/>
        <end position="253"/>
    </location>
</feature>
<keyword evidence="4" id="KW-1185">Reference proteome</keyword>
<evidence type="ECO:0000259" key="2">
    <source>
        <dbReference type="Pfam" id="PF25298"/>
    </source>
</evidence>
<reference evidence="3" key="1">
    <citation type="submission" date="2021-01" db="UniProtKB">
        <authorList>
            <consortium name="EnsemblMetazoa"/>
        </authorList>
    </citation>
    <scope>IDENTIFICATION</scope>
</reference>
<protein>
    <recommendedName>
        <fullName evidence="2">FP protein C-terminal domain-containing protein</fullName>
    </recommendedName>
</protein>
<sequence length="281" mass="32068">KKLTDMETNYKSTKSEIQSISTNVANLANNFNKMKIDLDNVIKSQDFISKEYDKQNLLITGLQTQITDIKKGCAETKLVNKNLAKTCTDLRTELEKEKSALNDLQQYSRRNMVDIHGIPRLNREDTDKLVTVLAGKMGLTLLKSDIEISHRTHPGANAPIIVKFLSRGTRNAFFDKRKNLRNIRVRDLGDHFGDCGHKIYVNESLTTQNVDIFKAAKNKFGRNNKYIWTHHGITFMKKDDRSDKIMLKSMTDVVGYVTNSNNNNIADTDQESCKPKFSLAY</sequence>
<evidence type="ECO:0000313" key="3">
    <source>
        <dbReference type="EnsemblMetazoa" id="CLYHEMP011128.1"/>
    </source>
</evidence>
<organism evidence="3 4">
    <name type="scientific">Clytia hemisphaerica</name>
    <dbReference type="NCBI Taxonomy" id="252671"/>
    <lineage>
        <taxon>Eukaryota</taxon>
        <taxon>Metazoa</taxon>
        <taxon>Cnidaria</taxon>
        <taxon>Hydrozoa</taxon>
        <taxon>Hydroidolina</taxon>
        <taxon>Leptothecata</taxon>
        <taxon>Obeliida</taxon>
        <taxon>Clytiidae</taxon>
        <taxon>Clytia</taxon>
    </lineage>
</organism>
<dbReference type="InterPro" id="IPR057251">
    <property type="entry name" value="FP_C"/>
</dbReference>